<evidence type="ECO:0000313" key="2">
    <source>
        <dbReference type="EMBL" id="KJR85886.1"/>
    </source>
</evidence>
<comment type="caution">
    <text evidence="2">The sequence shown here is derived from an EMBL/GenBank/DDBJ whole genome shotgun (WGS) entry which is preliminary data.</text>
</comment>
<feature type="compositionally biased region" description="Polar residues" evidence="1">
    <location>
        <begin position="72"/>
        <end position="82"/>
    </location>
</feature>
<organism evidence="2 3">
    <name type="scientific">Sporothrix schenckii 1099-18</name>
    <dbReference type="NCBI Taxonomy" id="1397361"/>
    <lineage>
        <taxon>Eukaryota</taxon>
        <taxon>Fungi</taxon>
        <taxon>Dikarya</taxon>
        <taxon>Ascomycota</taxon>
        <taxon>Pezizomycotina</taxon>
        <taxon>Sordariomycetes</taxon>
        <taxon>Sordariomycetidae</taxon>
        <taxon>Ophiostomatales</taxon>
        <taxon>Ophiostomataceae</taxon>
        <taxon>Sporothrix</taxon>
    </lineage>
</organism>
<dbReference type="Proteomes" id="UP000033710">
    <property type="component" value="Unassembled WGS sequence"/>
</dbReference>
<feature type="compositionally biased region" description="Low complexity" evidence="1">
    <location>
        <begin position="146"/>
        <end position="155"/>
    </location>
</feature>
<feature type="region of interest" description="Disordered" evidence="1">
    <location>
        <begin position="186"/>
        <end position="225"/>
    </location>
</feature>
<sequence length="396" mass="43103">MRLPVMLLIGQPAPPQANGISTAINNNNFNQYPHSPPPSYSWQQSGSSFSSPAYGAIGTTSNPYGNGDTGRNGHSSFASNEDASARYGVHQSLASSNGPTNSSTETTAASMPRQSSFSPIDQTDDFDDISPRLSDVSIDSNPDQSTPPSSLSTSSAQDRGYSGFASGAFRNGSVGYSGSGNGGVPIGAGTAGSMPPAGRSDGRTRSSRRGVNRDEFDGPHQFLPRPTPQYIAMQERELPHLPTNLLVQEQDSVLSQVNDRLSQCAFDFVARYQFPVPLTQDMRPVARPQDREWTEWVQLLKRLATKRRIPARVLYNGQIKQFVTILENSLEMRHAARHQSRPLKDDRNILQLISAGIQVAKILKDAPAMSFLDQLYIATDQQIQDRSASATARFRG</sequence>
<dbReference type="VEuPathDB" id="FungiDB:SPSK_09267"/>
<dbReference type="RefSeq" id="XP_016588562.1">
    <property type="nucleotide sequence ID" value="XM_016735843.1"/>
</dbReference>
<dbReference type="KEGG" id="ssck:SPSK_09267"/>
<evidence type="ECO:0000256" key="1">
    <source>
        <dbReference type="SAM" id="MobiDB-lite"/>
    </source>
</evidence>
<feature type="compositionally biased region" description="Low complexity" evidence="1">
    <location>
        <begin position="40"/>
        <end position="54"/>
    </location>
</feature>
<gene>
    <name evidence="2" type="ORF">SPSK_09267</name>
</gene>
<accession>A0A0F2MCK3</accession>
<reference evidence="2 3" key="2">
    <citation type="journal article" date="2015" name="Eukaryot. Cell">
        <title>Asexual propagation of a virulent clone complex in a human and feline outbreak of sporotrichosis.</title>
        <authorList>
            <person name="Teixeira Mde M."/>
            <person name="Rodrigues A.M."/>
            <person name="Tsui C.K."/>
            <person name="de Almeida L.G."/>
            <person name="Van Diepeningen A.D."/>
            <person name="van den Ende B.G."/>
            <person name="Fernandes G.F."/>
            <person name="Kano R."/>
            <person name="Hamelin R.C."/>
            <person name="Lopes-Bezerra L.M."/>
            <person name="Vasconcelos A.T."/>
            <person name="de Hoog S."/>
            <person name="de Camargo Z.P."/>
            <person name="Felipe M.S."/>
        </authorList>
    </citation>
    <scope>NUCLEOTIDE SEQUENCE [LARGE SCALE GENOMIC DNA]</scope>
    <source>
        <strain evidence="2 3">1099-18</strain>
    </source>
</reference>
<dbReference type="EMBL" id="AXCR01000007">
    <property type="protein sequence ID" value="KJR85886.1"/>
    <property type="molecule type" value="Genomic_DNA"/>
</dbReference>
<evidence type="ECO:0000313" key="3">
    <source>
        <dbReference type="Proteomes" id="UP000033710"/>
    </source>
</evidence>
<reference evidence="2 3" key="1">
    <citation type="journal article" date="2014" name="BMC Genomics">
        <title>Comparative genomics of the major fungal agents of human and animal Sporotrichosis: Sporothrix schenckii and Sporothrix brasiliensis.</title>
        <authorList>
            <person name="Teixeira M.M."/>
            <person name="de Almeida L.G."/>
            <person name="Kubitschek-Barreira P."/>
            <person name="Alves F.L."/>
            <person name="Kioshima E.S."/>
            <person name="Abadio A.K."/>
            <person name="Fernandes L."/>
            <person name="Derengowski L.S."/>
            <person name="Ferreira K.S."/>
            <person name="Souza R.C."/>
            <person name="Ruiz J.C."/>
            <person name="de Andrade N.C."/>
            <person name="Paes H.C."/>
            <person name="Nicola A.M."/>
            <person name="Albuquerque P."/>
            <person name="Gerber A.L."/>
            <person name="Martins V.P."/>
            <person name="Peconick L.D."/>
            <person name="Neto A.V."/>
            <person name="Chaucanez C.B."/>
            <person name="Silva P.A."/>
            <person name="Cunha O.L."/>
            <person name="de Oliveira F.F."/>
            <person name="dos Santos T.C."/>
            <person name="Barros A.L."/>
            <person name="Soares M.A."/>
            <person name="de Oliveira L.M."/>
            <person name="Marini M.M."/>
            <person name="Villalobos-Duno H."/>
            <person name="Cunha M.M."/>
            <person name="de Hoog S."/>
            <person name="da Silveira J.F."/>
            <person name="Henrissat B."/>
            <person name="Nino-Vega G.A."/>
            <person name="Cisalpino P.S."/>
            <person name="Mora-Montes H.M."/>
            <person name="Almeida S.R."/>
            <person name="Stajich J.E."/>
            <person name="Lopes-Bezerra L.M."/>
            <person name="Vasconcelos A.T."/>
            <person name="Felipe M.S."/>
        </authorList>
    </citation>
    <scope>NUCLEOTIDE SEQUENCE [LARGE SCALE GENOMIC DNA]</scope>
    <source>
        <strain evidence="2 3">1099-18</strain>
    </source>
</reference>
<feature type="compositionally biased region" description="Polar residues" evidence="1">
    <location>
        <begin position="92"/>
        <end position="121"/>
    </location>
</feature>
<name>A0A0F2MCK3_SPOSC</name>
<dbReference type="AlphaFoldDB" id="A0A0F2MCK3"/>
<protein>
    <submittedName>
        <fullName evidence="2">Uncharacterized protein</fullName>
    </submittedName>
</protein>
<dbReference type="OrthoDB" id="5369511at2759"/>
<dbReference type="GeneID" id="27671120"/>
<proteinExistence type="predicted"/>
<feature type="region of interest" description="Disordered" evidence="1">
    <location>
        <begin position="26"/>
        <end position="159"/>
    </location>
</feature>